<evidence type="ECO:0000313" key="2">
    <source>
        <dbReference type="EMBL" id="CAA9240502.1"/>
    </source>
</evidence>
<protein>
    <submittedName>
        <fullName evidence="2">ATP-dependent Clp protease adaptor protein ClpS</fullName>
    </submittedName>
</protein>
<gene>
    <name evidence="2" type="ORF">AVDCRST_MAG76-1737</name>
</gene>
<accession>A0A6J4I2C2</accession>
<feature type="compositionally biased region" description="Basic and acidic residues" evidence="1">
    <location>
        <begin position="91"/>
        <end position="100"/>
    </location>
</feature>
<feature type="non-terminal residue" evidence="2">
    <location>
        <position position="106"/>
    </location>
</feature>
<organism evidence="2">
    <name type="scientific">uncultured Acidimicrobiales bacterium</name>
    <dbReference type="NCBI Taxonomy" id="310071"/>
    <lineage>
        <taxon>Bacteria</taxon>
        <taxon>Bacillati</taxon>
        <taxon>Actinomycetota</taxon>
        <taxon>Acidimicrobiia</taxon>
        <taxon>Acidimicrobiales</taxon>
        <taxon>environmental samples</taxon>
    </lineage>
</organism>
<evidence type="ECO:0000256" key="1">
    <source>
        <dbReference type="SAM" id="MobiDB-lite"/>
    </source>
</evidence>
<feature type="compositionally biased region" description="Basic residues" evidence="1">
    <location>
        <begin position="72"/>
        <end position="85"/>
    </location>
</feature>
<keyword evidence="2" id="KW-0378">Hydrolase</keyword>
<keyword evidence="2" id="KW-0645">Protease</keyword>
<dbReference type="AlphaFoldDB" id="A0A6J4I2C2"/>
<sequence>GDRGTDGPRRDRAAGGGGRHADRRPVDRHRLERPDQPDVLRRLRLPEAVRVLQAQGHCADAGRPREGAGRGVLRHPGRGRGRRLPPSRARPVGDHGEGRRGPPGHL</sequence>
<feature type="non-terminal residue" evidence="2">
    <location>
        <position position="1"/>
    </location>
</feature>
<dbReference type="GO" id="GO:0006508">
    <property type="term" value="P:proteolysis"/>
    <property type="evidence" value="ECO:0007669"/>
    <property type="project" value="UniProtKB-KW"/>
</dbReference>
<name>A0A6J4I2C2_9ACTN</name>
<dbReference type="EMBL" id="CADCSZ010000106">
    <property type="protein sequence ID" value="CAA9240502.1"/>
    <property type="molecule type" value="Genomic_DNA"/>
</dbReference>
<feature type="region of interest" description="Disordered" evidence="1">
    <location>
        <begin position="1"/>
        <end position="39"/>
    </location>
</feature>
<proteinExistence type="predicted"/>
<dbReference type="GO" id="GO:0008233">
    <property type="term" value="F:peptidase activity"/>
    <property type="evidence" value="ECO:0007669"/>
    <property type="project" value="UniProtKB-KW"/>
</dbReference>
<reference evidence="2" key="1">
    <citation type="submission" date="2020-02" db="EMBL/GenBank/DDBJ databases">
        <authorList>
            <person name="Meier V. D."/>
        </authorList>
    </citation>
    <scope>NUCLEOTIDE SEQUENCE</scope>
    <source>
        <strain evidence="2">AVDCRST_MAG76</strain>
    </source>
</reference>
<feature type="region of interest" description="Disordered" evidence="1">
    <location>
        <begin position="54"/>
        <end position="106"/>
    </location>
</feature>